<organism evidence="1 2">
    <name type="scientific">Tilletiaria anomala (strain ATCC 24038 / CBS 436.72 / UBC 951)</name>
    <dbReference type="NCBI Taxonomy" id="1037660"/>
    <lineage>
        <taxon>Eukaryota</taxon>
        <taxon>Fungi</taxon>
        <taxon>Dikarya</taxon>
        <taxon>Basidiomycota</taxon>
        <taxon>Ustilaginomycotina</taxon>
        <taxon>Exobasidiomycetes</taxon>
        <taxon>Georgefischeriales</taxon>
        <taxon>Tilletiariaceae</taxon>
        <taxon>Tilletiaria</taxon>
    </lineage>
</organism>
<dbReference type="HOGENOM" id="CLU_2869235_0_0_1"/>
<evidence type="ECO:0000313" key="1">
    <source>
        <dbReference type="EMBL" id="KDN52507.1"/>
    </source>
</evidence>
<dbReference type="EMBL" id="JMSN01000009">
    <property type="protein sequence ID" value="KDN52507.1"/>
    <property type="molecule type" value="Genomic_DNA"/>
</dbReference>
<dbReference type="GeneID" id="25263762"/>
<proteinExistence type="predicted"/>
<sequence>MHTSSIFVDQVGSAVSIRRGFDVAECKGAATPASNMQADVDLDKMIKTTHFNPAVIGSLPYLAL</sequence>
<dbReference type="Proteomes" id="UP000027361">
    <property type="component" value="Unassembled WGS sequence"/>
</dbReference>
<accession>A0A066WEX8</accession>
<name>A0A066WEX8_TILAU</name>
<dbReference type="InParanoid" id="A0A066WEX8"/>
<keyword evidence="2" id="KW-1185">Reference proteome</keyword>
<gene>
    <name evidence="1" type="ORF">K437DRAFT_254090</name>
</gene>
<comment type="caution">
    <text evidence="1">The sequence shown here is derived from an EMBL/GenBank/DDBJ whole genome shotgun (WGS) entry which is preliminary data.</text>
</comment>
<reference evidence="1 2" key="1">
    <citation type="submission" date="2014-05" db="EMBL/GenBank/DDBJ databases">
        <title>Draft genome sequence of a rare smut relative, Tilletiaria anomala UBC 951.</title>
        <authorList>
            <consortium name="DOE Joint Genome Institute"/>
            <person name="Toome M."/>
            <person name="Kuo A."/>
            <person name="Henrissat B."/>
            <person name="Lipzen A."/>
            <person name="Tritt A."/>
            <person name="Yoshinaga Y."/>
            <person name="Zane M."/>
            <person name="Barry K."/>
            <person name="Grigoriev I.V."/>
            <person name="Spatafora J.W."/>
            <person name="Aimea M.C."/>
        </authorList>
    </citation>
    <scope>NUCLEOTIDE SEQUENCE [LARGE SCALE GENOMIC DNA]</scope>
    <source>
        <strain evidence="1 2">UBC 951</strain>
    </source>
</reference>
<evidence type="ECO:0000313" key="2">
    <source>
        <dbReference type="Proteomes" id="UP000027361"/>
    </source>
</evidence>
<dbReference type="RefSeq" id="XP_013245346.1">
    <property type="nucleotide sequence ID" value="XM_013389892.1"/>
</dbReference>
<dbReference type="AlphaFoldDB" id="A0A066WEX8"/>
<protein>
    <submittedName>
        <fullName evidence="1">Uncharacterized protein</fullName>
    </submittedName>
</protein>